<protein>
    <submittedName>
        <fullName evidence="2">Uncharacterized protein</fullName>
    </submittedName>
</protein>
<accession>A0A345GTZ1</accession>
<dbReference type="GeneID" id="65067720"/>
<keyword evidence="1" id="KW-1133">Transmembrane helix</keyword>
<evidence type="ECO:0000313" key="2">
    <source>
        <dbReference type="EMBL" id="AXG67755.1"/>
    </source>
</evidence>
<keyword evidence="1" id="KW-0472">Membrane</keyword>
<organism evidence="2 3">
    <name type="scientific">Ralstonia phage GP4</name>
    <dbReference type="NCBI Taxonomy" id="2282904"/>
    <lineage>
        <taxon>Viruses</taxon>
        <taxon>Duplodnaviria</taxon>
        <taxon>Heunggongvirae</taxon>
        <taxon>Uroviricota</taxon>
        <taxon>Caudoviricetes</taxon>
        <taxon>Gervaisevirus</taxon>
        <taxon>Gervaisevirus GP4</taxon>
    </lineage>
</organism>
<dbReference type="EMBL" id="MH638294">
    <property type="protein sequence ID" value="AXG67755.1"/>
    <property type="molecule type" value="Genomic_DNA"/>
</dbReference>
<evidence type="ECO:0000256" key="1">
    <source>
        <dbReference type="SAM" id="Phobius"/>
    </source>
</evidence>
<dbReference type="Proteomes" id="UP000259464">
    <property type="component" value="Segment"/>
</dbReference>
<name>A0A345GTZ1_9CAUD</name>
<dbReference type="KEGG" id="vg:65067720"/>
<evidence type="ECO:0000313" key="3">
    <source>
        <dbReference type="Proteomes" id="UP000259464"/>
    </source>
</evidence>
<reference evidence="2 3" key="1">
    <citation type="submission" date="2018-07" db="EMBL/GenBank/DDBJ databases">
        <title>Complete sequence of phage GP4.</title>
        <authorList>
            <person name="Wang R."/>
            <person name="Tong Y."/>
            <person name="Liu H."/>
        </authorList>
    </citation>
    <scope>NUCLEOTIDE SEQUENCE [LARGE SCALE GENOMIC DNA]</scope>
</reference>
<proteinExistence type="predicted"/>
<sequence length="66" mass="7124">MPQYDLDAMDRGQLVEERPITWKARILFAVAAVVVYAAVSHFGQTAIVAIGAATVGAIAGMFFLKR</sequence>
<feature type="transmembrane region" description="Helical" evidence="1">
    <location>
        <begin position="20"/>
        <end position="39"/>
    </location>
</feature>
<feature type="transmembrane region" description="Helical" evidence="1">
    <location>
        <begin position="45"/>
        <end position="64"/>
    </location>
</feature>
<keyword evidence="3" id="KW-1185">Reference proteome</keyword>
<dbReference type="RefSeq" id="YP_010078792.1">
    <property type="nucleotide sequence ID" value="NC_054964.1"/>
</dbReference>
<keyword evidence="1" id="KW-0812">Transmembrane</keyword>